<feature type="domain" description="Peptidase M1 alanyl aminopeptidase C-terminal" evidence="16">
    <location>
        <begin position="557"/>
        <end position="879"/>
    </location>
</feature>
<evidence type="ECO:0000256" key="11">
    <source>
        <dbReference type="ARBA" id="ARBA00023049"/>
    </source>
</evidence>
<reference evidence="18 19" key="1">
    <citation type="submission" date="2015-03" db="EMBL/GenBank/DDBJ databases">
        <title>Genome sequence of Kiloniella sp. P1-1, isolated from the gut microflora of Pacific white shrimp, Penaeus vannamei.</title>
        <authorList>
            <person name="Shao Z."/>
            <person name="Wang L."/>
            <person name="Li X."/>
        </authorList>
    </citation>
    <scope>NUCLEOTIDE SEQUENCE [LARGE SCALE GENOMIC DNA]</scope>
    <source>
        <strain evidence="18 19">P1-1</strain>
    </source>
</reference>
<dbReference type="AlphaFoldDB" id="A0A0M2R6C5"/>
<dbReference type="PRINTS" id="PR00756">
    <property type="entry name" value="ALADIPTASE"/>
</dbReference>
<comment type="cofactor">
    <cofactor evidence="2">
        <name>Zn(2+)</name>
        <dbReference type="ChEBI" id="CHEBI:29105"/>
    </cofactor>
</comment>
<dbReference type="OrthoDB" id="100605at2"/>
<feature type="domain" description="Peptidase M1 membrane alanine aminopeptidase" evidence="14">
    <location>
        <begin position="228"/>
        <end position="439"/>
    </location>
</feature>
<keyword evidence="19" id="KW-1185">Reference proteome</keyword>
<keyword evidence="6 18" id="KW-0031">Aminopeptidase</keyword>
<dbReference type="NCBIfam" id="TIGR02414">
    <property type="entry name" value="pepN_proteo"/>
    <property type="match status" value="1"/>
</dbReference>
<evidence type="ECO:0000256" key="1">
    <source>
        <dbReference type="ARBA" id="ARBA00000098"/>
    </source>
</evidence>
<evidence type="ECO:0000256" key="10">
    <source>
        <dbReference type="ARBA" id="ARBA00022833"/>
    </source>
</evidence>
<protein>
    <recommendedName>
        <fullName evidence="5 13">Aminopeptidase N</fullName>
        <ecNumber evidence="4 13">3.4.11.2</ecNumber>
    </recommendedName>
</protein>
<dbReference type="InterPro" id="IPR042097">
    <property type="entry name" value="Aminopeptidase_N-like_N_sf"/>
</dbReference>
<evidence type="ECO:0000256" key="5">
    <source>
        <dbReference type="ARBA" id="ARBA00015611"/>
    </source>
</evidence>
<dbReference type="InterPro" id="IPR024601">
    <property type="entry name" value="Peptidase_M1_pepN_C"/>
</dbReference>
<evidence type="ECO:0000256" key="6">
    <source>
        <dbReference type="ARBA" id="ARBA00022438"/>
    </source>
</evidence>
<dbReference type="InterPro" id="IPR014782">
    <property type="entry name" value="Peptidase_M1_dom"/>
</dbReference>
<dbReference type="Proteomes" id="UP000034491">
    <property type="component" value="Unassembled WGS sequence"/>
</dbReference>
<sequence length="880" mass="99171">MKNAQVKATQLRDYVAPAFLVDHVDLTFFLKSEATKVHSKLKIRQNSNDKQPLVLDGDELRLDSVAVDGRELSSDEYQLGEFSLIIPDFPAEGELEVVTYIDPVKNTKLEGLYLSGGNFCTQCEAEGFRRITYYPDRPDVMATYTVTVHADQTSYPILLSNGNLIDQGVSNDGSHWARWDDPFPKPSYLFALVAGDLACYEDGFKTRSGQDVTLKIFVEHGNEDKCAYAMDSLIRSMKWDEERFGLEYDLDIFNIVAVSDFNMGAMENKSLNIFNSKCILASPDTATDMEFERIEAIVAHEYFHNWTGNRVTCRDWFQLSLKEGLTVYRDQEFTADMRSAPVKRIQDVRTLRARQFPEDAGPLSHPIRPESYIEINNFYTSTVYEKGGEVIRMMAELLGRDGFRKGLDLYFNRHDNQAVTCDDFVAAMEDANGADLNHFRLWYSQAGTPEVEANWSYDEKEQSLTLTLDQITAPTPGQKLKQPLLIPFTVGLLGQNGEELPLKLQGENVENASTQRTLRFDREHQTFKFVDLNQHPVPSLNRNFSAPIKLSTKYSTEDLRFLMGHDKDAFSRWDAAQTYASRLMLKMVKSVQDGDVVEFDHQYADALALNIADKSLDPAFLAQILALPSIDYVTEQMEVADFAAVEKVRSVFKVGIAKALFEQFKELYLAGKETVAYSPDSASAGRRALCNAALGYLSVIENDPECLRLVVEQFETADNMTDRMAALSLLADIPGEEREKALVAFEKRYADNALVMDKWFAVQATSSIPNALDEVKKLLSHSAFSYKNPNKVRALIGAFSGANPARFHAEDGEGYRFLADSIIHLNGINPQVASKILAPLGSWRRMNVTHQKMMKAELQRILDTENLSNDVYEIASKSLS</sequence>
<evidence type="ECO:0000256" key="13">
    <source>
        <dbReference type="NCBIfam" id="TIGR02414"/>
    </source>
</evidence>
<dbReference type="GO" id="GO:0006508">
    <property type="term" value="P:proteolysis"/>
    <property type="evidence" value="ECO:0007669"/>
    <property type="project" value="UniProtKB-UniRule"/>
</dbReference>
<evidence type="ECO:0000259" key="14">
    <source>
        <dbReference type="Pfam" id="PF01433"/>
    </source>
</evidence>
<evidence type="ECO:0000256" key="9">
    <source>
        <dbReference type="ARBA" id="ARBA00022801"/>
    </source>
</evidence>
<dbReference type="GO" id="GO:0008237">
    <property type="term" value="F:metallopeptidase activity"/>
    <property type="evidence" value="ECO:0007669"/>
    <property type="project" value="UniProtKB-UniRule"/>
</dbReference>
<organism evidence="18 19">
    <name type="scientific">Kiloniella litopenaei</name>
    <dbReference type="NCBI Taxonomy" id="1549748"/>
    <lineage>
        <taxon>Bacteria</taxon>
        <taxon>Pseudomonadati</taxon>
        <taxon>Pseudomonadota</taxon>
        <taxon>Alphaproteobacteria</taxon>
        <taxon>Rhodospirillales</taxon>
        <taxon>Kiloniellaceae</taxon>
        <taxon>Kiloniella</taxon>
    </lineage>
</organism>
<dbReference type="Pfam" id="PF17900">
    <property type="entry name" value="Peptidase_M1_N"/>
    <property type="match status" value="1"/>
</dbReference>
<dbReference type="FunFam" id="1.10.390.10:FF:000002">
    <property type="entry name" value="Aminopeptidase N"/>
    <property type="match status" value="1"/>
</dbReference>
<name>A0A0M2R6C5_9PROT</name>
<comment type="function">
    <text evidence="12">Aminopeptidase N is involved in the degradation of intracellular peptides generated by protein breakdown during normal growth as well as in response to nutrient starvation.</text>
</comment>
<dbReference type="InterPro" id="IPR038438">
    <property type="entry name" value="PepN_Ig-like_sf"/>
</dbReference>
<dbReference type="FunFam" id="2.60.40.1840:FF:000001">
    <property type="entry name" value="Aminopeptidase N"/>
    <property type="match status" value="1"/>
</dbReference>
<dbReference type="InterPro" id="IPR001930">
    <property type="entry name" value="Peptidase_M1"/>
</dbReference>
<proteinExistence type="inferred from homology"/>
<feature type="domain" description="Peptidase M1 alanyl aminopeptidase Ig-like fold" evidence="15">
    <location>
        <begin position="447"/>
        <end position="552"/>
    </location>
</feature>
<evidence type="ECO:0000256" key="3">
    <source>
        <dbReference type="ARBA" id="ARBA00010136"/>
    </source>
</evidence>
<dbReference type="InterPro" id="IPR037144">
    <property type="entry name" value="Peptidase_M1_pepN_C_sf"/>
</dbReference>
<keyword evidence="9" id="KW-0378">Hydrolase</keyword>
<dbReference type="EMBL" id="LANI01000023">
    <property type="protein sequence ID" value="KKJ75999.1"/>
    <property type="molecule type" value="Genomic_DNA"/>
</dbReference>
<gene>
    <name evidence="18" type="primary">pepN</name>
    <name evidence="18" type="ORF">WH95_15685</name>
</gene>
<dbReference type="InterPro" id="IPR012779">
    <property type="entry name" value="Peptidase_M1_pepN"/>
</dbReference>
<dbReference type="InterPro" id="IPR035414">
    <property type="entry name" value="Peptidase_M1_pepN_Ig-like"/>
</dbReference>
<feature type="domain" description="Aminopeptidase N-like N-terminal" evidence="17">
    <location>
        <begin position="24"/>
        <end position="189"/>
    </location>
</feature>
<dbReference type="SUPFAM" id="SSF55486">
    <property type="entry name" value="Metalloproteases ('zincins'), catalytic domain"/>
    <property type="match status" value="1"/>
</dbReference>
<dbReference type="InterPro" id="IPR027268">
    <property type="entry name" value="Peptidase_M4/M1_CTD_sf"/>
</dbReference>
<accession>A0A0M2R6C5</accession>
<evidence type="ECO:0000259" key="15">
    <source>
        <dbReference type="Pfam" id="PF11940"/>
    </source>
</evidence>
<evidence type="ECO:0000256" key="4">
    <source>
        <dbReference type="ARBA" id="ARBA00012564"/>
    </source>
</evidence>
<dbReference type="Gene3D" id="1.25.50.10">
    <property type="entry name" value="Peptidase M1, alanyl aminopeptidase, C-terminal domain"/>
    <property type="match status" value="1"/>
</dbReference>
<dbReference type="PANTHER" id="PTHR46322:SF1">
    <property type="entry name" value="PUROMYCIN-SENSITIVE AMINOPEPTIDASE"/>
    <property type="match status" value="1"/>
</dbReference>
<keyword evidence="7" id="KW-0645">Protease</keyword>
<dbReference type="InterPro" id="IPR045357">
    <property type="entry name" value="Aminopeptidase_N-like_N"/>
</dbReference>
<dbReference type="STRING" id="1549748.WH95_15685"/>
<keyword evidence="11" id="KW-0482">Metalloprotease</keyword>
<evidence type="ECO:0000313" key="18">
    <source>
        <dbReference type="EMBL" id="KKJ75999.1"/>
    </source>
</evidence>
<dbReference type="PATRIC" id="fig|1549748.8.peg.1898"/>
<evidence type="ECO:0000256" key="7">
    <source>
        <dbReference type="ARBA" id="ARBA00022670"/>
    </source>
</evidence>
<comment type="similarity">
    <text evidence="3">Belongs to the peptidase M1 family.</text>
</comment>
<comment type="catalytic activity">
    <reaction evidence="1">
        <text>Release of an N-terminal amino acid, Xaa-|-Yaa- from a peptide, amide or arylamide. Xaa is preferably Ala, but may be most amino acids including Pro (slow action). When a terminal hydrophobic residue is followed by a prolyl residue, the two may be released as an intact Xaa-Pro dipeptide.</text>
        <dbReference type="EC" id="3.4.11.2"/>
    </reaction>
</comment>
<evidence type="ECO:0000256" key="12">
    <source>
        <dbReference type="ARBA" id="ARBA00059739"/>
    </source>
</evidence>
<dbReference type="RefSeq" id="WP_046509014.1">
    <property type="nucleotide sequence ID" value="NZ_LANI01000023.1"/>
</dbReference>
<evidence type="ECO:0000313" key="19">
    <source>
        <dbReference type="Proteomes" id="UP000034491"/>
    </source>
</evidence>
<comment type="caution">
    <text evidence="18">The sequence shown here is derived from an EMBL/GenBank/DDBJ whole genome shotgun (WGS) entry which is preliminary data.</text>
</comment>
<dbReference type="GO" id="GO:0016285">
    <property type="term" value="F:alanyl aminopeptidase activity"/>
    <property type="evidence" value="ECO:0007669"/>
    <property type="project" value="UniProtKB-EC"/>
</dbReference>
<dbReference type="Gene3D" id="2.60.40.1840">
    <property type="match status" value="1"/>
</dbReference>
<dbReference type="FunFam" id="3.30.2010.30:FF:000002">
    <property type="entry name" value="Putative aminopeptidase N"/>
    <property type="match status" value="1"/>
</dbReference>
<dbReference type="PANTHER" id="PTHR46322">
    <property type="entry name" value="PUROMYCIN-SENSITIVE AMINOPEPTIDASE"/>
    <property type="match status" value="1"/>
</dbReference>
<dbReference type="Gene3D" id="2.60.40.1730">
    <property type="entry name" value="tricorn interacting facor f3 domain"/>
    <property type="match status" value="1"/>
</dbReference>
<dbReference type="CDD" id="cd09600">
    <property type="entry name" value="M1_APN"/>
    <property type="match status" value="1"/>
</dbReference>
<dbReference type="GO" id="GO:0008270">
    <property type="term" value="F:zinc ion binding"/>
    <property type="evidence" value="ECO:0007669"/>
    <property type="project" value="InterPro"/>
</dbReference>
<dbReference type="Pfam" id="PF01433">
    <property type="entry name" value="Peptidase_M1"/>
    <property type="match status" value="1"/>
</dbReference>
<evidence type="ECO:0000259" key="17">
    <source>
        <dbReference type="Pfam" id="PF17900"/>
    </source>
</evidence>
<dbReference type="Gene3D" id="1.10.390.10">
    <property type="entry name" value="Neutral Protease Domain 2"/>
    <property type="match status" value="1"/>
</dbReference>
<keyword evidence="8" id="KW-0479">Metal-binding</keyword>
<dbReference type="Pfam" id="PF17432">
    <property type="entry name" value="DUF3458_C"/>
    <property type="match status" value="1"/>
</dbReference>
<keyword evidence="10" id="KW-0862">Zinc</keyword>
<dbReference type="EC" id="3.4.11.2" evidence="4 13"/>
<evidence type="ECO:0000256" key="2">
    <source>
        <dbReference type="ARBA" id="ARBA00001947"/>
    </source>
</evidence>
<evidence type="ECO:0000256" key="8">
    <source>
        <dbReference type="ARBA" id="ARBA00022723"/>
    </source>
</evidence>
<dbReference type="Gene3D" id="3.30.2010.30">
    <property type="match status" value="1"/>
</dbReference>
<dbReference type="FunFam" id="2.60.40.1730:FF:000005">
    <property type="entry name" value="Aminopeptidase N"/>
    <property type="match status" value="1"/>
</dbReference>
<evidence type="ECO:0000259" key="16">
    <source>
        <dbReference type="Pfam" id="PF17432"/>
    </source>
</evidence>
<dbReference type="Pfam" id="PF11940">
    <property type="entry name" value="DUF3458"/>
    <property type="match status" value="1"/>
</dbReference>
<dbReference type="SUPFAM" id="SSF63737">
    <property type="entry name" value="Leukotriene A4 hydrolase N-terminal domain"/>
    <property type="match status" value="1"/>
</dbReference>